<dbReference type="GO" id="GO:0005506">
    <property type="term" value="F:iron ion binding"/>
    <property type="evidence" value="ECO:0007669"/>
    <property type="project" value="InterPro"/>
</dbReference>
<dbReference type="Proteomes" id="UP000317036">
    <property type="component" value="Unassembled WGS sequence"/>
</dbReference>
<dbReference type="Gene3D" id="2.102.10.10">
    <property type="entry name" value="Rieske [2Fe-2S] iron-sulphur domain"/>
    <property type="match status" value="1"/>
</dbReference>
<name>A0A559KGI3_9BACL</name>
<protein>
    <submittedName>
        <fullName evidence="7">Aromatic ring-hydroxylating dioxygenase subunit alpha</fullName>
    </submittedName>
</protein>
<dbReference type="Pfam" id="PF19112">
    <property type="entry name" value="VanA_C"/>
    <property type="match status" value="1"/>
</dbReference>
<keyword evidence="8" id="KW-1185">Reference proteome</keyword>
<accession>A0A559KGI3</accession>
<dbReference type="PROSITE" id="PS00570">
    <property type="entry name" value="RING_HYDROXYL_ALPHA"/>
    <property type="match status" value="1"/>
</dbReference>
<feature type="domain" description="Rieske" evidence="6">
    <location>
        <begin position="11"/>
        <end position="114"/>
    </location>
</feature>
<dbReference type="AlphaFoldDB" id="A0A559KGI3"/>
<dbReference type="Gene3D" id="3.90.380.10">
    <property type="entry name" value="Naphthalene 1,2-dioxygenase Alpha Subunit, Chain A, domain 1"/>
    <property type="match status" value="1"/>
</dbReference>
<keyword evidence="4" id="KW-0408">Iron</keyword>
<dbReference type="InterPro" id="IPR015881">
    <property type="entry name" value="ARHD_Rieske_2Fe_2S"/>
</dbReference>
<evidence type="ECO:0000259" key="6">
    <source>
        <dbReference type="PROSITE" id="PS51296"/>
    </source>
</evidence>
<comment type="caution">
    <text evidence="7">The sequence shown here is derived from an EMBL/GenBank/DDBJ whole genome shotgun (WGS) entry which is preliminary data.</text>
</comment>
<gene>
    <name evidence="7" type="ORF">FPZ49_03160</name>
</gene>
<dbReference type="GO" id="GO:0016705">
    <property type="term" value="F:oxidoreductase activity, acting on paired donors, with incorporation or reduction of molecular oxygen"/>
    <property type="evidence" value="ECO:0007669"/>
    <property type="project" value="UniProtKB-ARBA"/>
</dbReference>
<dbReference type="SUPFAM" id="SSF55961">
    <property type="entry name" value="Bet v1-like"/>
    <property type="match status" value="1"/>
</dbReference>
<dbReference type="PROSITE" id="PS51296">
    <property type="entry name" value="RIESKE"/>
    <property type="match status" value="1"/>
</dbReference>
<dbReference type="InterPro" id="IPR050584">
    <property type="entry name" value="Cholesterol_7-desaturase"/>
</dbReference>
<dbReference type="PANTHER" id="PTHR21266">
    <property type="entry name" value="IRON-SULFUR DOMAIN CONTAINING PROTEIN"/>
    <property type="match status" value="1"/>
</dbReference>
<keyword evidence="3" id="KW-0560">Oxidoreductase</keyword>
<evidence type="ECO:0000313" key="7">
    <source>
        <dbReference type="EMBL" id="TVY11247.1"/>
    </source>
</evidence>
<dbReference type="InterPro" id="IPR036922">
    <property type="entry name" value="Rieske_2Fe-2S_sf"/>
</dbReference>
<reference evidence="7 8" key="1">
    <citation type="submission" date="2019-07" db="EMBL/GenBank/DDBJ databases">
        <authorList>
            <person name="Kim J."/>
        </authorList>
    </citation>
    <scope>NUCLEOTIDE SEQUENCE [LARGE SCALE GENOMIC DNA]</scope>
    <source>
        <strain evidence="7 8">JC52</strain>
    </source>
</reference>
<evidence type="ECO:0000256" key="1">
    <source>
        <dbReference type="ARBA" id="ARBA00022714"/>
    </source>
</evidence>
<dbReference type="EMBL" id="VNJI01000003">
    <property type="protein sequence ID" value="TVY11247.1"/>
    <property type="molecule type" value="Genomic_DNA"/>
</dbReference>
<sequence length="327" mass="36787">MLNDPVVSNDWHAICFAADLNETPKQAILMEERIVLFRSDGTAKAFKDLCIHRGAALSLGKVRDGCLVCPYHGWSYDSGGRCVSIPQLPRGAAIPLKAQAVTYACVERYGIIWVSLNAQAELGRIPLYEEADDPAFHTVSCGPFKLQAAAPRIVENFLDVSHLAFLHEGYLGDSEHPEISPHEARLENDRIVSDEIGVYQPDPDGRGLPMDNYYVYEVLRPLTARLKKTNKETGETFSMLFAALPEGERFTSVFILVSRNYAFDLPDEEYRDFQKLIIEQDAGVVESQRPELLPLDLQEELHLRCDRISIAYRRWLSELGMKLGTSV</sequence>
<dbReference type="SUPFAM" id="SSF50022">
    <property type="entry name" value="ISP domain"/>
    <property type="match status" value="1"/>
</dbReference>
<keyword evidence="1" id="KW-0001">2Fe-2S</keyword>
<dbReference type="GO" id="GO:0051537">
    <property type="term" value="F:2 iron, 2 sulfur cluster binding"/>
    <property type="evidence" value="ECO:0007669"/>
    <property type="project" value="UniProtKB-KW"/>
</dbReference>
<evidence type="ECO:0000256" key="3">
    <source>
        <dbReference type="ARBA" id="ARBA00023002"/>
    </source>
</evidence>
<dbReference type="InterPro" id="IPR017941">
    <property type="entry name" value="Rieske_2Fe-2S"/>
</dbReference>
<evidence type="ECO:0000313" key="8">
    <source>
        <dbReference type="Proteomes" id="UP000317036"/>
    </source>
</evidence>
<evidence type="ECO:0000256" key="5">
    <source>
        <dbReference type="ARBA" id="ARBA00023014"/>
    </source>
</evidence>
<keyword evidence="5" id="KW-0411">Iron-sulfur</keyword>
<evidence type="ECO:0000256" key="4">
    <source>
        <dbReference type="ARBA" id="ARBA00023004"/>
    </source>
</evidence>
<keyword evidence="2" id="KW-0479">Metal-binding</keyword>
<keyword evidence="7" id="KW-0223">Dioxygenase</keyword>
<dbReference type="GO" id="GO:0004497">
    <property type="term" value="F:monooxygenase activity"/>
    <property type="evidence" value="ECO:0007669"/>
    <property type="project" value="UniProtKB-ARBA"/>
</dbReference>
<proteinExistence type="predicted"/>
<evidence type="ECO:0000256" key="2">
    <source>
        <dbReference type="ARBA" id="ARBA00022723"/>
    </source>
</evidence>
<dbReference type="InterPro" id="IPR044043">
    <property type="entry name" value="VanA_C_cat"/>
</dbReference>
<organism evidence="7 8">
    <name type="scientific">Paenibacillus cremeus</name>
    <dbReference type="NCBI Taxonomy" id="2163881"/>
    <lineage>
        <taxon>Bacteria</taxon>
        <taxon>Bacillati</taxon>
        <taxon>Bacillota</taxon>
        <taxon>Bacilli</taxon>
        <taxon>Bacillales</taxon>
        <taxon>Paenibacillaceae</taxon>
        <taxon>Paenibacillus</taxon>
    </lineage>
</organism>
<dbReference type="GO" id="GO:0051213">
    <property type="term" value="F:dioxygenase activity"/>
    <property type="evidence" value="ECO:0007669"/>
    <property type="project" value="UniProtKB-KW"/>
</dbReference>
<dbReference type="Pfam" id="PF00355">
    <property type="entry name" value="Rieske"/>
    <property type="match status" value="1"/>
</dbReference>
<dbReference type="OrthoDB" id="9800776at2"/>
<dbReference type="RefSeq" id="WP_144843099.1">
    <property type="nucleotide sequence ID" value="NZ_VNJI01000003.1"/>
</dbReference>
<dbReference type="PANTHER" id="PTHR21266:SF57">
    <property type="entry name" value="3-CHLOROBENZOATE-3,4-DIOXYGENASE"/>
    <property type="match status" value="1"/>
</dbReference>